<dbReference type="GeneID" id="107226349"/>
<comment type="similarity">
    <text evidence="1">Belongs to the serine protease inhibitor-like (TIL domain-containing) family.</text>
</comment>
<sequence>MTVNDEQSQRVSAELTGRMNGLKHVCMLILSINVSTTMSQYVDDSDYEDYGVYDEFLSNDIRPMQQPKKQVDTTQDDFYIINDYEEAISKNDVNKNYIHAANEEIALDLEKDEGSIQVIKPPYQHLKWLQSPERVYQYTKHRIPGYDYHELDFMGHKKLNKCDARSVWSHCVCQFTCSNPNEVDCYMPCISGCECKEAYVFDENSQLCVPLEMCQ</sequence>
<dbReference type="InterPro" id="IPR036084">
    <property type="entry name" value="Ser_inhib-like_sf"/>
</dbReference>
<dbReference type="Proteomes" id="UP000829291">
    <property type="component" value="Chromosome 1"/>
</dbReference>
<evidence type="ECO:0000313" key="6">
    <source>
        <dbReference type="RefSeq" id="XP_046588471.1"/>
    </source>
</evidence>
<evidence type="ECO:0000313" key="5">
    <source>
        <dbReference type="RefSeq" id="XP_015522626.1"/>
    </source>
</evidence>
<dbReference type="InterPro" id="IPR002919">
    <property type="entry name" value="TIL_dom"/>
</dbReference>
<dbReference type="KEGG" id="nlo:107226349"/>
<proteinExistence type="inferred from homology"/>
<keyword evidence="3" id="KW-1185">Reference proteome</keyword>
<organism evidence="3 5">
    <name type="scientific">Neodiprion lecontei</name>
    <name type="common">Redheaded pine sawfly</name>
    <dbReference type="NCBI Taxonomy" id="441921"/>
    <lineage>
        <taxon>Eukaryota</taxon>
        <taxon>Metazoa</taxon>
        <taxon>Ecdysozoa</taxon>
        <taxon>Arthropoda</taxon>
        <taxon>Hexapoda</taxon>
        <taxon>Insecta</taxon>
        <taxon>Pterygota</taxon>
        <taxon>Neoptera</taxon>
        <taxon>Endopterygota</taxon>
        <taxon>Hymenoptera</taxon>
        <taxon>Tenthredinoidea</taxon>
        <taxon>Diprionidae</taxon>
        <taxon>Diprioninae</taxon>
        <taxon>Neodiprion</taxon>
    </lineage>
</organism>
<evidence type="ECO:0000259" key="2">
    <source>
        <dbReference type="Pfam" id="PF01826"/>
    </source>
</evidence>
<dbReference type="RefSeq" id="XP_046588471.1">
    <property type="nucleotide sequence ID" value="XM_046732515.1"/>
</dbReference>
<dbReference type="Pfam" id="PF01826">
    <property type="entry name" value="TIL"/>
    <property type="match status" value="1"/>
</dbReference>
<evidence type="ECO:0000313" key="4">
    <source>
        <dbReference type="RefSeq" id="XP_015522625.1"/>
    </source>
</evidence>
<dbReference type="SUPFAM" id="SSF57567">
    <property type="entry name" value="Serine protease inhibitors"/>
    <property type="match status" value="1"/>
</dbReference>
<reference evidence="4 5" key="1">
    <citation type="submission" date="2025-04" db="UniProtKB">
        <authorList>
            <consortium name="RefSeq"/>
        </authorList>
    </citation>
    <scope>IDENTIFICATION</scope>
    <source>
        <tissue evidence="6">Thorax and Abdomen</tissue>
        <tissue evidence="4 5">Whole body</tissue>
    </source>
</reference>
<protein>
    <submittedName>
        <fullName evidence="4 5">Uncharacterized protein LOC107226349</fullName>
    </submittedName>
</protein>
<dbReference type="OrthoDB" id="6781148at2759"/>
<dbReference type="Gene3D" id="2.10.25.10">
    <property type="entry name" value="Laminin"/>
    <property type="match status" value="1"/>
</dbReference>
<dbReference type="RefSeq" id="XP_015522626.1">
    <property type="nucleotide sequence ID" value="XM_015667140.1"/>
</dbReference>
<feature type="domain" description="TIL" evidence="2">
    <location>
        <begin position="162"/>
        <end position="214"/>
    </location>
</feature>
<evidence type="ECO:0000313" key="3">
    <source>
        <dbReference type="Proteomes" id="UP000829291"/>
    </source>
</evidence>
<name>A0A6J0C5M6_NEOLC</name>
<accession>A0A6J0C5M6</accession>
<evidence type="ECO:0000256" key="1">
    <source>
        <dbReference type="ARBA" id="ARBA00007611"/>
    </source>
</evidence>
<gene>
    <name evidence="4 5 6" type="primary">LOC107226349</name>
</gene>
<dbReference type="CDD" id="cd19941">
    <property type="entry name" value="TIL"/>
    <property type="match status" value="1"/>
</dbReference>
<dbReference type="AlphaFoldDB" id="A0A6J0C5M6"/>
<dbReference type="RefSeq" id="XP_015522625.1">
    <property type="nucleotide sequence ID" value="XM_015667139.1"/>
</dbReference>